<accession>A0A2T6BR71</accession>
<gene>
    <name evidence="1" type="ORF">C8N46_11371</name>
</gene>
<protein>
    <submittedName>
        <fullName evidence="1">Uncharacterized protein</fullName>
    </submittedName>
</protein>
<name>A0A2T6BR71_9FLAO</name>
<organism evidence="1 2">
    <name type="scientific">Kordia periserrulae</name>
    <dbReference type="NCBI Taxonomy" id="701523"/>
    <lineage>
        <taxon>Bacteria</taxon>
        <taxon>Pseudomonadati</taxon>
        <taxon>Bacteroidota</taxon>
        <taxon>Flavobacteriia</taxon>
        <taxon>Flavobacteriales</taxon>
        <taxon>Flavobacteriaceae</taxon>
        <taxon>Kordia</taxon>
    </lineage>
</organism>
<sequence length="88" mass="10016">MPAMTSPSTQFHVHFVISQLKKEITMTEQTQKKTPDFNVYYVPEQSEARWIKVGAAWNNQDGQGANIQMDSLPFNFNGKLVLRAIKTS</sequence>
<reference evidence="1 2" key="1">
    <citation type="submission" date="2018-04" db="EMBL/GenBank/DDBJ databases">
        <title>Genomic Encyclopedia of Archaeal and Bacterial Type Strains, Phase II (KMG-II): from individual species to whole genera.</title>
        <authorList>
            <person name="Goeker M."/>
        </authorList>
    </citation>
    <scope>NUCLEOTIDE SEQUENCE [LARGE SCALE GENOMIC DNA]</scope>
    <source>
        <strain evidence="1 2">DSM 25731</strain>
    </source>
</reference>
<evidence type="ECO:0000313" key="1">
    <source>
        <dbReference type="EMBL" id="PTX58580.1"/>
    </source>
</evidence>
<dbReference type="EMBL" id="QBKT01000013">
    <property type="protein sequence ID" value="PTX58580.1"/>
    <property type="molecule type" value="Genomic_DNA"/>
</dbReference>
<evidence type="ECO:0000313" key="2">
    <source>
        <dbReference type="Proteomes" id="UP000244090"/>
    </source>
</evidence>
<dbReference type="AlphaFoldDB" id="A0A2T6BR71"/>
<proteinExistence type="predicted"/>
<keyword evidence="2" id="KW-1185">Reference proteome</keyword>
<comment type="caution">
    <text evidence="1">The sequence shown here is derived from an EMBL/GenBank/DDBJ whole genome shotgun (WGS) entry which is preliminary data.</text>
</comment>
<dbReference type="Proteomes" id="UP000244090">
    <property type="component" value="Unassembled WGS sequence"/>
</dbReference>